<gene>
    <name evidence="1" type="ORF">Rcae01_03883</name>
</gene>
<proteinExistence type="predicted"/>
<dbReference type="Proteomes" id="UP001416858">
    <property type="component" value="Unassembled WGS sequence"/>
</dbReference>
<evidence type="ECO:0000313" key="2">
    <source>
        <dbReference type="Proteomes" id="UP001416858"/>
    </source>
</evidence>
<reference evidence="1 2" key="1">
    <citation type="submission" date="2024-02" db="EMBL/GenBank/DDBJ databases">
        <title>Rhodopirellula caenicola NBRC 110016.</title>
        <authorList>
            <person name="Ichikawa N."/>
            <person name="Katano-Makiyama Y."/>
            <person name="Hidaka K."/>
        </authorList>
    </citation>
    <scope>NUCLEOTIDE SEQUENCE [LARGE SCALE GENOMIC DNA]</scope>
    <source>
        <strain evidence="1 2">NBRC 110016</strain>
    </source>
</reference>
<sequence length="46" mass="5304">MPDRRKRRKELTKKLACKTMASIVVSQGNFFIRTGDVFFCIGNPSR</sequence>
<dbReference type="EMBL" id="BAABRO010000009">
    <property type="protein sequence ID" value="GAA5508417.1"/>
    <property type="molecule type" value="Genomic_DNA"/>
</dbReference>
<comment type="caution">
    <text evidence="1">The sequence shown here is derived from an EMBL/GenBank/DDBJ whole genome shotgun (WGS) entry which is preliminary data.</text>
</comment>
<protein>
    <submittedName>
        <fullName evidence="1">Uncharacterized protein</fullName>
    </submittedName>
</protein>
<name>A0ABP9VX52_9BACT</name>
<organism evidence="1 2">
    <name type="scientific">Novipirellula caenicola</name>
    <dbReference type="NCBI Taxonomy" id="1536901"/>
    <lineage>
        <taxon>Bacteria</taxon>
        <taxon>Pseudomonadati</taxon>
        <taxon>Planctomycetota</taxon>
        <taxon>Planctomycetia</taxon>
        <taxon>Pirellulales</taxon>
        <taxon>Pirellulaceae</taxon>
        <taxon>Novipirellula</taxon>
    </lineage>
</organism>
<keyword evidence="2" id="KW-1185">Reference proteome</keyword>
<evidence type="ECO:0000313" key="1">
    <source>
        <dbReference type="EMBL" id="GAA5508417.1"/>
    </source>
</evidence>
<accession>A0ABP9VX52</accession>